<dbReference type="RefSeq" id="WP_150652721.1">
    <property type="nucleotide sequence ID" value="NZ_CABVHJ010000028.1"/>
</dbReference>
<dbReference type="Proteomes" id="UP000327167">
    <property type="component" value="Unassembled WGS sequence"/>
</dbReference>
<sequence length="313" mass="35620">MGSEVFQSIKIIDVVGLGDFLCVAHEEGQGGKKYFHFYKVIKSYHEFLGGGYFRREVKELKAQRENIYRNWLRYRGASSEGVRVNLGVQFLIGSSDVWGVLLAEMHESRIKYMAARDSANTYDAFSEKELAFKDFASYVEALTEILLCNLDVTVREDVGSLKNDVALKQMANELSEALIECLCSEVEWWQGGFSWRSVVNQCVMEKMGVDVSALLKLMDIQVTTEEIEKNIWRDSKIITQEGMRILTCSWQESEPKQLERVKSLAILLQNNKALELLLKKLTDGLISFETSTGLAGELKENVDLPWGENQKTK</sequence>
<protein>
    <submittedName>
        <fullName evidence="1">Uncharacterized protein</fullName>
    </submittedName>
</protein>
<evidence type="ECO:0000313" key="1">
    <source>
        <dbReference type="EMBL" id="VVN43990.1"/>
    </source>
</evidence>
<reference evidence="1 2" key="1">
    <citation type="submission" date="2019-09" db="EMBL/GenBank/DDBJ databases">
        <authorList>
            <person name="Chandra G."/>
            <person name="Truman W A."/>
        </authorList>
    </citation>
    <scope>NUCLEOTIDE SEQUENCE [LARGE SCALE GENOMIC DNA]</scope>
    <source>
        <strain evidence="1">PS655</strain>
    </source>
</reference>
<name>A0A5E6XS19_PSEFL</name>
<organism evidence="1 2">
    <name type="scientific">Pseudomonas fluorescens</name>
    <dbReference type="NCBI Taxonomy" id="294"/>
    <lineage>
        <taxon>Bacteria</taxon>
        <taxon>Pseudomonadati</taxon>
        <taxon>Pseudomonadota</taxon>
        <taxon>Gammaproteobacteria</taxon>
        <taxon>Pseudomonadales</taxon>
        <taxon>Pseudomonadaceae</taxon>
        <taxon>Pseudomonas</taxon>
    </lineage>
</organism>
<accession>A0A5E6XS19</accession>
<dbReference type="AlphaFoldDB" id="A0A5E6XS19"/>
<evidence type="ECO:0000313" key="2">
    <source>
        <dbReference type="Proteomes" id="UP000327167"/>
    </source>
</evidence>
<dbReference type="EMBL" id="CABVHJ010000028">
    <property type="protein sequence ID" value="VVN43990.1"/>
    <property type="molecule type" value="Genomic_DNA"/>
</dbReference>
<gene>
    <name evidence="1" type="ORF">PS655_05649</name>
</gene>
<proteinExistence type="predicted"/>